<comment type="similarity">
    <text evidence="1">Belongs to the cyclin family. Cyclin D subfamily.</text>
</comment>
<dbReference type="SMART" id="SM00385">
    <property type="entry name" value="CYCLIN"/>
    <property type="match status" value="1"/>
</dbReference>
<evidence type="ECO:0000313" key="11">
    <source>
        <dbReference type="EMBL" id="QDP16924.1"/>
    </source>
</evidence>
<dbReference type="InterPro" id="IPR004367">
    <property type="entry name" value="Cyclin_C-dom"/>
</dbReference>
<dbReference type="GO" id="GO:0010444">
    <property type="term" value="P:guard mother cell differentiation"/>
    <property type="evidence" value="ECO:0007669"/>
    <property type="project" value="UniProtKB-ARBA"/>
</dbReference>
<feature type="region of interest" description="Disordered" evidence="8">
    <location>
        <begin position="296"/>
        <end position="323"/>
    </location>
</feature>
<feature type="domain" description="Cyclin-like" evidence="9">
    <location>
        <begin position="100"/>
        <end position="188"/>
    </location>
</feature>
<keyword evidence="3" id="KW-0132">Cell division</keyword>
<evidence type="ECO:0000256" key="7">
    <source>
        <dbReference type="RuleBase" id="RU000383"/>
    </source>
</evidence>
<keyword evidence="4 7" id="KW-0195">Cyclin</keyword>
<dbReference type="GO" id="GO:0048316">
    <property type="term" value="P:seed development"/>
    <property type="evidence" value="ECO:0007669"/>
    <property type="project" value="UniProtKB-ARBA"/>
</dbReference>
<dbReference type="Pfam" id="PF00134">
    <property type="entry name" value="Cyclin_N"/>
    <property type="match status" value="1"/>
</dbReference>
<dbReference type="SUPFAM" id="SSF47954">
    <property type="entry name" value="Cyclin-like"/>
    <property type="match status" value="2"/>
</dbReference>
<dbReference type="OrthoDB" id="5590282at2759"/>
<dbReference type="CDD" id="cd20543">
    <property type="entry name" value="CYCLIN_AtCycD-like_rpt1"/>
    <property type="match status" value="1"/>
</dbReference>
<dbReference type="GO" id="GO:0051301">
    <property type="term" value="P:cell division"/>
    <property type="evidence" value="ECO:0007669"/>
    <property type="project" value="UniProtKB-KW"/>
</dbReference>
<dbReference type="SMART" id="SM01332">
    <property type="entry name" value="Cyclin_C"/>
    <property type="match status" value="1"/>
</dbReference>
<name>A0A516IJI3_9ROSI</name>
<evidence type="ECO:0000259" key="9">
    <source>
        <dbReference type="SMART" id="SM00385"/>
    </source>
</evidence>
<dbReference type="InterPro" id="IPR013763">
    <property type="entry name" value="Cyclin-like_dom"/>
</dbReference>
<evidence type="ECO:0000256" key="1">
    <source>
        <dbReference type="ARBA" id="ARBA00009065"/>
    </source>
</evidence>
<dbReference type="PANTHER" id="PTHR10177">
    <property type="entry name" value="CYCLINS"/>
    <property type="match status" value="1"/>
</dbReference>
<accession>A0A516IJI3</accession>
<dbReference type="CDD" id="cd20544">
    <property type="entry name" value="CYCLIN_AtCycD-like_rpt2"/>
    <property type="match status" value="1"/>
</dbReference>
<dbReference type="InterPro" id="IPR036915">
    <property type="entry name" value="Cyclin-like_sf"/>
</dbReference>
<dbReference type="EMBL" id="MK890303">
    <property type="protein sequence ID" value="QDP16924.1"/>
    <property type="molecule type" value="Genomic_DNA"/>
</dbReference>
<evidence type="ECO:0000256" key="5">
    <source>
        <dbReference type="ARBA" id="ARBA00023306"/>
    </source>
</evidence>
<keyword evidence="5" id="KW-0131">Cell cycle</keyword>
<evidence type="ECO:0000259" key="10">
    <source>
        <dbReference type="SMART" id="SM01332"/>
    </source>
</evidence>
<feature type="domain" description="Cyclin C-terminal" evidence="10">
    <location>
        <begin position="197"/>
        <end position="321"/>
    </location>
</feature>
<proteinExistence type="inferred from homology"/>
<evidence type="ECO:0000256" key="6">
    <source>
        <dbReference type="ARBA" id="ARBA00032263"/>
    </source>
</evidence>
<dbReference type="Gene3D" id="1.10.472.10">
    <property type="entry name" value="Cyclin-like"/>
    <property type="match status" value="2"/>
</dbReference>
<dbReference type="Pfam" id="PF02984">
    <property type="entry name" value="Cyclin_C"/>
    <property type="match status" value="1"/>
</dbReference>
<dbReference type="FunFam" id="1.10.472.10:FF:000060">
    <property type="entry name" value="D6-type cyclin"/>
    <property type="match status" value="1"/>
</dbReference>
<dbReference type="FunFam" id="1.10.472.10:FF:000070">
    <property type="entry name" value="CYCLIN D32"/>
    <property type="match status" value="1"/>
</dbReference>
<dbReference type="AlphaFoldDB" id="A0A516IJI3"/>
<dbReference type="InterPro" id="IPR006671">
    <property type="entry name" value="Cyclin_N"/>
</dbReference>
<evidence type="ECO:0000256" key="2">
    <source>
        <dbReference type="ARBA" id="ARBA00011177"/>
    </source>
</evidence>
<organism evidence="11">
    <name type="scientific">Turnera subulata</name>
    <dbReference type="NCBI Taxonomy" id="218843"/>
    <lineage>
        <taxon>Eukaryota</taxon>
        <taxon>Viridiplantae</taxon>
        <taxon>Streptophyta</taxon>
        <taxon>Embryophyta</taxon>
        <taxon>Tracheophyta</taxon>
        <taxon>Spermatophyta</taxon>
        <taxon>Magnoliopsida</taxon>
        <taxon>eudicotyledons</taxon>
        <taxon>Gunneridae</taxon>
        <taxon>Pentapetalae</taxon>
        <taxon>rosids</taxon>
        <taxon>fabids</taxon>
        <taxon>Malpighiales</taxon>
        <taxon>Passifloraceae</taxon>
        <taxon>Turnera</taxon>
    </lineage>
</organism>
<reference evidence="11" key="1">
    <citation type="journal article" date="2019" name="New Phytol.">
        <title>The long and short of the S-locus in Turnera (Passifloraceae).</title>
        <authorList>
            <person name="Shore J.S."/>
            <person name="Hamam H.J."/>
            <person name="Chafe P.D.J."/>
            <person name="Labonne J.D.J."/>
            <person name="Henning P.M."/>
            <person name="McCubbin A.G."/>
        </authorList>
    </citation>
    <scope>NUCLEOTIDE SEQUENCE</scope>
</reference>
<dbReference type="InterPro" id="IPR039361">
    <property type="entry name" value="Cyclin"/>
</dbReference>
<sequence>MALLEEETQQLQQSASALVFDGLFCEEEGFEGDYEERSEIYVQKVRKETSLSSVLLQQDLYWEDDELLSLISKEKEAHLSLNNAVFSDGSLMVARAEAIEWILRVKSHYGLTPLTCVLAMNYFDRFLCSLRFQIDKPWMGQLAAVACLSLATKVEETQVFLLLDLQVEDSKFVFEAKTIKRMELLVLSTLQWRMHPVTPISFFDHIIRRLGLKTHLHWEFLCGCERLLLSVIADSRFMRYLPSILATAIMLHVIKEVEPRNHLECQNQLMAVLKISEDEVNGCYKLITELSGGLSQSNKRKHLSPPSSPNGVIDATLSSDSSNDSWSVASTVSSPILQSKRSRVQDLQMQLPSLNSMLVDVLGSPR</sequence>
<comment type="subunit">
    <text evidence="2">Interacts with the CDC2 protein kinase to form a serine/threonine kinase holoenzyme complex also known as maturation promoting factor (MPF). The cyclin subunit imparts substrate specificity to the complex.</text>
</comment>
<evidence type="ECO:0000256" key="3">
    <source>
        <dbReference type="ARBA" id="ARBA00022618"/>
    </source>
</evidence>
<protein>
    <recommendedName>
        <fullName evidence="6">B-like cyclin</fullName>
    </recommendedName>
</protein>
<evidence type="ECO:0000256" key="8">
    <source>
        <dbReference type="SAM" id="MobiDB-lite"/>
    </source>
</evidence>
<evidence type="ECO:0000256" key="4">
    <source>
        <dbReference type="ARBA" id="ARBA00023127"/>
    </source>
</evidence>